<feature type="chain" id="PRO_5047032192" evidence="1">
    <location>
        <begin position="22"/>
        <end position="143"/>
    </location>
</feature>
<dbReference type="Gene3D" id="2.40.128.520">
    <property type="match status" value="1"/>
</dbReference>
<organism evidence="3 4">
    <name type="scientific">Flavobacterium rhizosphaerae</name>
    <dbReference type="NCBI Taxonomy" id="3163298"/>
    <lineage>
        <taxon>Bacteria</taxon>
        <taxon>Pseudomonadati</taxon>
        <taxon>Bacteroidota</taxon>
        <taxon>Flavobacteriia</taxon>
        <taxon>Flavobacteriales</taxon>
        <taxon>Flavobacteriaceae</taxon>
        <taxon>Flavobacterium</taxon>
    </lineage>
</organism>
<reference evidence="3 4" key="1">
    <citation type="submission" date="2024-06" db="EMBL/GenBank/DDBJ databases">
        <authorList>
            <person name="Kaempfer P."/>
            <person name="Viver T."/>
        </authorList>
    </citation>
    <scope>NUCLEOTIDE SEQUENCE [LARGE SCALE GENOMIC DNA]</scope>
    <source>
        <strain evidence="3 4">ST-119</strain>
    </source>
</reference>
<dbReference type="Proteomes" id="UP001629156">
    <property type="component" value="Unassembled WGS sequence"/>
</dbReference>
<feature type="signal peptide" evidence="1">
    <location>
        <begin position="1"/>
        <end position="21"/>
    </location>
</feature>
<sequence length="143" mass="15794">MNRIILTFLCVAVAGIFSAKAQSVTGKWKTWDDETGEAKSIVEIYEQNGKIYGKVVEILNPAKKNAKCQDCKGADKDKPILGLVIIKGLTKDGNEYTDGDILDPNKGKLYSCTIKLDGKDKLDVRGYVGFSFIGRSQTWTRVN</sequence>
<dbReference type="PANTHER" id="PTHR36919:SF3">
    <property type="entry name" value="BLL5882 PROTEIN"/>
    <property type="match status" value="1"/>
</dbReference>
<comment type="caution">
    <text evidence="3">The sequence shown here is derived from an EMBL/GenBank/DDBJ whole genome shotgun (WGS) entry which is preliminary data.</text>
</comment>
<evidence type="ECO:0000256" key="1">
    <source>
        <dbReference type="SAM" id="SignalP"/>
    </source>
</evidence>
<evidence type="ECO:0000259" key="2">
    <source>
        <dbReference type="Pfam" id="PF09917"/>
    </source>
</evidence>
<keyword evidence="1" id="KW-0732">Signal</keyword>
<dbReference type="PANTHER" id="PTHR36919">
    <property type="entry name" value="BLR1215 PROTEIN"/>
    <property type="match status" value="1"/>
</dbReference>
<name>A0ABW8YUD2_9FLAO</name>
<accession>A0ABW8YUD2</accession>
<dbReference type="InterPro" id="IPR019223">
    <property type="entry name" value="DUF2147"/>
</dbReference>
<evidence type="ECO:0000313" key="3">
    <source>
        <dbReference type="EMBL" id="MFL9843899.1"/>
    </source>
</evidence>
<keyword evidence="4" id="KW-1185">Reference proteome</keyword>
<dbReference type="RefSeq" id="WP_408084152.1">
    <property type="nucleotide sequence ID" value="NZ_JBELPZ010000004.1"/>
</dbReference>
<feature type="domain" description="DUF2147" evidence="2">
    <location>
        <begin position="26"/>
        <end position="141"/>
    </location>
</feature>
<gene>
    <name evidence="3" type="ORF">ABS766_05650</name>
</gene>
<evidence type="ECO:0000313" key="4">
    <source>
        <dbReference type="Proteomes" id="UP001629156"/>
    </source>
</evidence>
<proteinExistence type="predicted"/>
<dbReference type="Pfam" id="PF09917">
    <property type="entry name" value="DUF2147"/>
    <property type="match status" value="1"/>
</dbReference>
<dbReference type="EMBL" id="JBELPZ010000004">
    <property type="protein sequence ID" value="MFL9843899.1"/>
    <property type="molecule type" value="Genomic_DNA"/>
</dbReference>
<protein>
    <submittedName>
        <fullName evidence="3">DUF2147 domain-containing protein</fullName>
    </submittedName>
</protein>